<evidence type="ECO:0000313" key="2">
    <source>
        <dbReference type="EMBL" id="MPN54422.1"/>
    </source>
</evidence>
<comment type="caution">
    <text evidence="2">The sequence shown here is derived from an EMBL/GenBank/DDBJ whole genome shotgun (WGS) entry which is preliminary data.</text>
</comment>
<organism evidence="2">
    <name type="scientific">bioreactor metagenome</name>
    <dbReference type="NCBI Taxonomy" id="1076179"/>
    <lineage>
        <taxon>unclassified sequences</taxon>
        <taxon>metagenomes</taxon>
        <taxon>ecological metagenomes</taxon>
    </lineage>
</organism>
<keyword evidence="1" id="KW-0472">Membrane</keyword>
<dbReference type="EMBL" id="VSSQ01122625">
    <property type="protein sequence ID" value="MPN54422.1"/>
    <property type="molecule type" value="Genomic_DNA"/>
</dbReference>
<gene>
    <name evidence="2" type="ORF">SDC9_202092</name>
</gene>
<keyword evidence="1" id="KW-0812">Transmembrane</keyword>
<protein>
    <submittedName>
        <fullName evidence="2">Uncharacterized protein</fullName>
    </submittedName>
</protein>
<reference evidence="2" key="1">
    <citation type="submission" date="2019-08" db="EMBL/GenBank/DDBJ databases">
        <authorList>
            <person name="Kucharzyk K."/>
            <person name="Murdoch R.W."/>
            <person name="Higgins S."/>
            <person name="Loffler F."/>
        </authorList>
    </citation>
    <scope>NUCLEOTIDE SEQUENCE</scope>
</reference>
<keyword evidence="1" id="KW-1133">Transmembrane helix</keyword>
<accession>A0A645IUA2</accession>
<dbReference type="AlphaFoldDB" id="A0A645IUA2"/>
<sequence>MSEIKQLVNFLSMRRLNLLASVLFLASIIIRSRLLWLVFFVSWELLLIRLLISQRKENEYSFSYTFLAAFIAVLCLNIWVVISWI</sequence>
<evidence type="ECO:0000256" key="1">
    <source>
        <dbReference type="SAM" id="Phobius"/>
    </source>
</evidence>
<proteinExistence type="predicted"/>
<feature type="transmembrane region" description="Helical" evidence="1">
    <location>
        <begin position="36"/>
        <end position="52"/>
    </location>
</feature>
<feature type="transmembrane region" description="Helical" evidence="1">
    <location>
        <begin position="12"/>
        <end position="30"/>
    </location>
</feature>
<name>A0A645IUA2_9ZZZZ</name>
<feature type="transmembrane region" description="Helical" evidence="1">
    <location>
        <begin position="64"/>
        <end position="82"/>
    </location>
</feature>